<proteinExistence type="predicted"/>
<evidence type="ECO:0000313" key="6">
    <source>
        <dbReference type="EMBL" id="CAG6483354.1"/>
    </source>
</evidence>
<feature type="signal peptide" evidence="4">
    <location>
        <begin position="1"/>
        <end position="17"/>
    </location>
</feature>
<dbReference type="InterPro" id="IPR002048">
    <property type="entry name" value="EF_hand_dom"/>
</dbReference>
<dbReference type="GO" id="GO:0005509">
    <property type="term" value="F:calcium ion binding"/>
    <property type="evidence" value="ECO:0007669"/>
    <property type="project" value="InterPro"/>
</dbReference>
<keyword evidence="3" id="KW-0106">Calcium</keyword>
<sequence length="171" mass="19464">MMVQLVLVILHTMMVASHLELATAKGPHHPRGGYSARNRKLDEHLHAKDEHIQEDLKQLSIGEDELSKMSDEEKNFYFFKLHDSDNNDHLDGLEILHAATHHSDGHVHKLDRESEHDSEENSVIDVIDDFIAYADLDQNGLLTYPEYMKAISTDDWNTKVDTTETPPPDSG</sequence>
<evidence type="ECO:0000256" key="2">
    <source>
        <dbReference type="ARBA" id="ARBA00022737"/>
    </source>
</evidence>
<evidence type="ECO:0000259" key="5">
    <source>
        <dbReference type="PROSITE" id="PS50222"/>
    </source>
</evidence>
<dbReference type="SUPFAM" id="SSF47473">
    <property type="entry name" value="EF-hand"/>
    <property type="match status" value="1"/>
</dbReference>
<evidence type="ECO:0000256" key="3">
    <source>
        <dbReference type="ARBA" id="ARBA00022837"/>
    </source>
</evidence>
<dbReference type="EMBL" id="HBUE01095983">
    <property type="protein sequence ID" value="CAG6483354.1"/>
    <property type="molecule type" value="Transcribed_RNA"/>
</dbReference>
<name>A0A8D8BWY6_CULPI</name>
<keyword evidence="1 4" id="KW-0732">Signal</keyword>
<dbReference type="AlphaFoldDB" id="A0A8D8BWY6"/>
<dbReference type="InterPro" id="IPR052110">
    <property type="entry name" value="MCFD2-like"/>
</dbReference>
<evidence type="ECO:0000256" key="4">
    <source>
        <dbReference type="SAM" id="SignalP"/>
    </source>
</evidence>
<dbReference type="PROSITE" id="PS00018">
    <property type="entry name" value="EF_HAND_1"/>
    <property type="match status" value="2"/>
</dbReference>
<protein>
    <submittedName>
        <fullName evidence="6">Multiple coagulation factor deficiency protein 2 homolog</fullName>
    </submittedName>
</protein>
<dbReference type="Gene3D" id="1.10.238.10">
    <property type="entry name" value="EF-hand"/>
    <property type="match status" value="1"/>
</dbReference>
<evidence type="ECO:0000256" key="1">
    <source>
        <dbReference type="ARBA" id="ARBA00022729"/>
    </source>
</evidence>
<organism evidence="6">
    <name type="scientific">Culex pipiens</name>
    <name type="common">House mosquito</name>
    <dbReference type="NCBI Taxonomy" id="7175"/>
    <lineage>
        <taxon>Eukaryota</taxon>
        <taxon>Metazoa</taxon>
        <taxon>Ecdysozoa</taxon>
        <taxon>Arthropoda</taxon>
        <taxon>Hexapoda</taxon>
        <taxon>Insecta</taxon>
        <taxon>Pterygota</taxon>
        <taxon>Neoptera</taxon>
        <taxon>Endopterygota</taxon>
        <taxon>Diptera</taxon>
        <taxon>Nematocera</taxon>
        <taxon>Culicoidea</taxon>
        <taxon>Culicidae</taxon>
        <taxon>Culicinae</taxon>
        <taxon>Culicini</taxon>
        <taxon>Culex</taxon>
        <taxon>Culex</taxon>
    </lineage>
</organism>
<dbReference type="PANTHER" id="PTHR23104">
    <property type="entry name" value="MULTIPLE COAGULATION FACTOR DEFICIENCY PROTEIN 2 NEURAL STEM CELL DERIVED NEURONAL SURVIVAL PROTEIN"/>
    <property type="match status" value="1"/>
</dbReference>
<feature type="domain" description="EF-hand" evidence="5">
    <location>
        <begin position="122"/>
        <end position="157"/>
    </location>
</feature>
<dbReference type="Pfam" id="PF13499">
    <property type="entry name" value="EF-hand_7"/>
    <property type="match status" value="1"/>
</dbReference>
<feature type="chain" id="PRO_5033668742" evidence="4">
    <location>
        <begin position="18"/>
        <end position="171"/>
    </location>
</feature>
<keyword evidence="2" id="KW-0677">Repeat</keyword>
<accession>A0A8D8BWY6</accession>
<dbReference type="PROSITE" id="PS50222">
    <property type="entry name" value="EF_HAND_2"/>
    <property type="match status" value="1"/>
</dbReference>
<dbReference type="EMBL" id="HBUE01095986">
    <property type="protein sequence ID" value="CAG6483357.1"/>
    <property type="molecule type" value="Transcribed_RNA"/>
</dbReference>
<reference evidence="6" key="1">
    <citation type="submission" date="2021-05" db="EMBL/GenBank/DDBJ databases">
        <authorList>
            <person name="Alioto T."/>
            <person name="Alioto T."/>
            <person name="Gomez Garrido J."/>
        </authorList>
    </citation>
    <scope>NUCLEOTIDE SEQUENCE</scope>
</reference>
<dbReference type="PANTHER" id="PTHR23104:SF1">
    <property type="entry name" value="EF-HAND DOMAIN-CONTAINING PROTEIN"/>
    <property type="match status" value="1"/>
</dbReference>
<dbReference type="InterPro" id="IPR011992">
    <property type="entry name" value="EF-hand-dom_pair"/>
</dbReference>
<dbReference type="InterPro" id="IPR018247">
    <property type="entry name" value="EF_Hand_1_Ca_BS"/>
</dbReference>